<dbReference type="PANTHER" id="PTHR47197">
    <property type="entry name" value="PROTEIN NIRF"/>
    <property type="match status" value="1"/>
</dbReference>
<dbReference type="InterPro" id="IPR008271">
    <property type="entry name" value="Ser/Thr_kinase_AS"/>
</dbReference>
<dbReference type="InterPro" id="IPR015943">
    <property type="entry name" value="WD40/YVTN_repeat-like_dom_sf"/>
</dbReference>
<dbReference type="PROSITE" id="PS50011">
    <property type="entry name" value="PROTEIN_KINASE_DOM"/>
    <property type="match status" value="1"/>
</dbReference>
<dbReference type="CDD" id="cd14014">
    <property type="entry name" value="STKc_PknB_like"/>
    <property type="match status" value="1"/>
</dbReference>
<sequence>MAAEGEVFGPYELRRLVGRGAMGEVWEAFDTRRERPVALKLLGGAVAEDPSFRARFQQEARVTARLSSLHVIPIHDFGEIDGRLFVDMRLVDGGDLAAVVRAHPTGLPPARAVDIVSQIAEALDAAHAAGLVHRDVKPSNVLLTGQRAGDFCFLVDFGIARIAGAGGQHLTSTGTVLGTTAYMAPELFTGETATFRSDVYALACLFFELLTGRRPYAGPDPVAHMGQHVHQPVPVPSWSRADLAVFDRVVATGMAKDPAHRFPTPGALADAAVAAGRPGPGPAPGGTATSLLGTGRGGPPPTPTRPGPPTSGWPGATGTRTGTVTGPVTASSPSPPPASPPVASTSTASTTPSSDAAGGPGSTRRGTPTPGAPPPPPALEEPRRRRPWRWAAVGLAALVVVAGGLIGADAAFDLVSPGAVPTARAVAPPVQSPRWVELSPDGRRAFVSGLGGSPTPSPSVAVVDTATNRLTGTVPVGTFPGDLAVSGDGTRLYVSERGSDAAPGSALAVIDTASNQVTAQIELGTAAPSGLALSPDGRRAYVANEGTNAAPGSTVSVVDLATSTVAATVPVGQGPSGLAITPDGRKLYVANEGVLTGVGNTVSVVDTARNAVTATIPVGDTPRGLAVRPDGRYAYVASQGTQQAPQGSVSVVDTATDTVTATITEGLGGPIGVAVTGDGRNVLVTNYGNDTAPGSTVAVINSRDDVIGTVPVGQLPFGVAAGRDGTRAYVTSRSEFWQLDFPAR</sequence>
<dbReference type="InterPro" id="IPR051200">
    <property type="entry name" value="Host-pathogen_enzymatic-act"/>
</dbReference>
<feature type="binding site" evidence="3">
    <location>
        <position position="40"/>
    </location>
    <ligand>
        <name>ATP</name>
        <dbReference type="ChEBI" id="CHEBI:30616"/>
    </ligand>
</feature>
<dbReference type="InterPro" id="IPR019405">
    <property type="entry name" value="Lactonase_7-beta_prop"/>
</dbReference>
<gene>
    <name evidence="6" type="ORF">PGB27_25175</name>
</gene>
<dbReference type="InterPro" id="IPR000719">
    <property type="entry name" value="Prot_kinase_dom"/>
</dbReference>
<dbReference type="GO" id="GO:0016301">
    <property type="term" value="F:kinase activity"/>
    <property type="evidence" value="ECO:0007669"/>
    <property type="project" value="UniProtKB-KW"/>
</dbReference>
<proteinExistence type="predicted"/>
<keyword evidence="6" id="KW-0808">Transferase</keyword>
<name>A0ABT5T0K2_9PSEU</name>
<feature type="compositionally biased region" description="Pro residues" evidence="4">
    <location>
        <begin position="298"/>
        <end position="311"/>
    </location>
</feature>
<keyword evidence="7" id="KW-1185">Reference proteome</keyword>
<evidence type="ECO:0000256" key="4">
    <source>
        <dbReference type="SAM" id="MobiDB-lite"/>
    </source>
</evidence>
<dbReference type="InterPro" id="IPR017441">
    <property type="entry name" value="Protein_kinase_ATP_BS"/>
</dbReference>
<evidence type="ECO:0000259" key="5">
    <source>
        <dbReference type="PROSITE" id="PS50011"/>
    </source>
</evidence>
<evidence type="ECO:0000256" key="3">
    <source>
        <dbReference type="PROSITE-ProRule" id="PRU10141"/>
    </source>
</evidence>
<dbReference type="Proteomes" id="UP001300763">
    <property type="component" value="Unassembled WGS sequence"/>
</dbReference>
<feature type="compositionally biased region" description="Low complexity" evidence="4">
    <location>
        <begin position="341"/>
        <end position="369"/>
    </location>
</feature>
<feature type="compositionally biased region" description="Low complexity" evidence="4">
    <location>
        <begin position="312"/>
        <end position="332"/>
    </location>
</feature>
<dbReference type="SUPFAM" id="SSF50974">
    <property type="entry name" value="Nitrous oxide reductase, N-terminal domain"/>
    <property type="match status" value="1"/>
</dbReference>
<protein>
    <submittedName>
        <fullName evidence="6">Serine/threonine-protein kinase</fullName>
    </submittedName>
</protein>
<dbReference type="Gene3D" id="3.30.200.20">
    <property type="entry name" value="Phosphorylase Kinase, domain 1"/>
    <property type="match status" value="1"/>
</dbReference>
<dbReference type="InterPro" id="IPR011045">
    <property type="entry name" value="N2O_reductase_N"/>
</dbReference>
<dbReference type="Pfam" id="PF10282">
    <property type="entry name" value="Lactonase"/>
    <property type="match status" value="1"/>
</dbReference>
<evidence type="ECO:0000256" key="2">
    <source>
        <dbReference type="ARBA" id="ARBA00022840"/>
    </source>
</evidence>
<dbReference type="NCBIfam" id="TIGR02276">
    <property type="entry name" value="beta_rpt_yvtn"/>
    <property type="match status" value="4"/>
</dbReference>
<keyword evidence="2 3" id="KW-0067">ATP-binding</keyword>
<dbReference type="InterPro" id="IPR011964">
    <property type="entry name" value="YVTN_b-propeller_repeat"/>
</dbReference>
<evidence type="ECO:0000313" key="6">
    <source>
        <dbReference type="EMBL" id="MDD7968652.1"/>
    </source>
</evidence>
<evidence type="ECO:0000313" key="7">
    <source>
        <dbReference type="Proteomes" id="UP001300763"/>
    </source>
</evidence>
<feature type="region of interest" description="Disordered" evidence="4">
    <location>
        <begin position="272"/>
        <end position="384"/>
    </location>
</feature>
<keyword evidence="6" id="KW-0418">Kinase</keyword>
<dbReference type="PROSITE" id="PS00108">
    <property type="entry name" value="PROTEIN_KINASE_ST"/>
    <property type="match status" value="1"/>
</dbReference>
<organism evidence="6 7">
    <name type="scientific">Actinomycetospora lemnae</name>
    <dbReference type="NCBI Taxonomy" id="3019891"/>
    <lineage>
        <taxon>Bacteria</taxon>
        <taxon>Bacillati</taxon>
        <taxon>Actinomycetota</taxon>
        <taxon>Actinomycetes</taxon>
        <taxon>Pseudonocardiales</taxon>
        <taxon>Pseudonocardiaceae</taxon>
        <taxon>Actinomycetospora</taxon>
    </lineage>
</organism>
<reference evidence="6 7" key="1">
    <citation type="submission" date="2023-02" db="EMBL/GenBank/DDBJ databases">
        <title>Genome sequencing required for Actinomycetospora new species description.</title>
        <authorList>
            <person name="Saimee Y."/>
            <person name="Duangmal K."/>
        </authorList>
    </citation>
    <scope>NUCLEOTIDE SEQUENCE [LARGE SCALE GENOMIC DNA]</scope>
    <source>
        <strain evidence="6 7">DW7H6</strain>
    </source>
</reference>
<dbReference type="PANTHER" id="PTHR47197:SF3">
    <property type="entry name" value="DIHYDRO-HEME D1 DEHYDROGENASE"/>
    <property type="match status" value="1"/>
</dbReference>
<dbReference type="Gene3D" id="1.10.510.10">
    <property type="entry name" value="Transferase(Phosphotransferase) domain 1"/>
    <property type="match status" value="1"/>
</dbReference>
<dbReference type="InterPro" id="IPR011009">
    <property type="entry name" value="Kinase-like_dom_sf"/>
</dbReference>
<dbReference type="Pfam" id="PF00069">
    <property type="entry name" value="Pkinase"/>
    <property type="match status" value="1"/>
</dbReference>
<dbReference type="RefSeq" id="WP_274203181.1">
    <property type="nucleotide sequence ID" value="NZ_JAQZAO010000014.1"/>
</dbReference>
<feature type="domain" description="Protein kinase" evidence="5">
    <location>
        <begin position="11"/>
        <end position="273"/>
    </location>
</feature>
<comment type="caution">
    <text evidence="6">The sequence shown here is derived from an EMBL/GenBank/DDBJ whole genome shotgun (WGS) entry which is preliminary data.</text>
</comment>
<keyword evidence="1 3" id="KW-0547">Nucleotide-binding</keyword>
<dbReference type="SUPFAM" id="SSF56112">
    <property type="entry name" value="Protein kinase-like (PK-like)"/>
    <property type="match status" value="1"/>
</dbReference>
<dbReference type="Gene3D" id="2.130.10.10">
    <property type="entry name" value="YVTN repeat-like/Quinoprotein amine dehydrogenase"/>
    <property type="match status" value="3"/>
</dbReference>
<dbReference type="EMBL" id="JAQZAO010000014">
    <property type="protein sequence ID" value="MDD7968652.1"/>
    <property type="molecule type" value="Genomic_DNA"/>
</dbReference>
<feature type="compositionally biased region" description="Pro residues" evidence="4">
    <location>
        <begin position="370"/>
        <end position="379"/>
    </location>
</feature>
<evidence type="ECO:0000256" key="1">
    <source>
        <dbReference type="ARBA" id="ARBA00022741"/>
    </source>
</evidence>
<dbReference type="PROSITE" id="PS00107">
    <property type="entry name" value="PROTEIN_KINASE_ATP"/>
    <property type="match status" value="1"/>
</dbReference>
<accession>A0ABT5T0K2</accession>
<dbReference type="SMART" id="SM00220">
    <property type="entry name" value="S_TKc"/>
    <property type="match status" value="1"/>
</dbReference>